<reference evidence="1 2" key="1">
    <citation type="submission" date="2024-01" db="EMBL/GenBank/DDBJ databases">
        <title>The genomes of 5 underutilized Papilionoideae crops provide insights into root nodulation and disease resistanc.</title>
        <authorList>
            <person name="Jiang F."/>
        </authorList>
    </citation>
    <scope>NUCLEOTIDE SEQUENCE [LARGE SCALE GENOMIC DNA]</scope>
    <source>
        <strain evidence="1">JINMINGXINNONG_FW02</strain>
        <tissue evidence="1">Leaves</tissue>
    </source>
</reference>
<dbReference type="AlphaFoldDB" id="A0AAN9MMS1"/>
<accession>A0AAN9MMS1</accession>
<dbReference type="Proteomes" id="UP001374584">
    <property type="component" value="Unassembled WGS sequence"/>
</dbReference>
<evidence type="ECO:0000313" key="2">
    <source>
        <dbReference type="Proteomes" id="UP001374584"/>
    </source>
</evidence>
<gene>
    <name evidence="1" type="ORF">VNO80_14949</name>
</gene>
<comment type="caution">
    <text evidence="1">The sequence shown here is derived from an EMBL/GenBank/DDBJ whole genome shotgun (WGS) entry which is preliminary data.</text>
</comment>
<evidence type="ECO:0000313" key="1">
    <source>
        <dbReference type="EMBL" id="KAK7355689.1"/>
    </source>
</evidence>
<name>A0AAN9MMS1_PHACN</name>
<keyword evidence="2" id="KW-1185">Reference proteome</keyword>
<dbReference type="EMBL" id="JAYMYR010000006">
    <property type="protein sequence ID" value="KAK7355689.1"/>
    <property type="molecule type" value="Genomic_DNA"/>
</dbReference>
<protein>
    <submittedName>
        <fullName evidence="1">Uncharacterized protein</fullName>
    </submittedName>
</protein>
<organism evidence="1 2">
    <name type="scientific">Phaseolus coccineus</name>
    <name type="common">Scarlet runner bean</name>
    <name type="synonym">Phaseolus multiflorus</name>
    <dbReference type="NCBI Taxonomy" id="3886"/>
    <lineage>
        <taxon>Eukaryota</taxon>
        <taxon>Viridiplantae</taxon>
        <taxon>Streptophyta</taxon>
        <taxon>Embryophyta</taxon>
        <taxon>Tracheophyta</taxon>
        <taxon>Spermatophyta</taxon>
        <taxon>Magnoliopsida</taxon>
        <taxon>eudicotyledons</taxon>
        <taxon>Gunneridae</taxon>
        <taxon>Pentapetalae</taxon>
        <taxon>rosids</taxon>
        <taxon>fabids</taxon>
        <taxon>Fabales</taxon>
        <taxon>Fabaceae</taxon>
        <taxon>Papilionoideae</taxon>
        <taxon>50 kb inversion clade</taxon>
        <taxon>NPAAA clade</taxon>
        <taxon>indigoferoid/millettioid clade</taxon>
        <taxon>Phaseoleae</taxon>
        <taxon>Phaseolus</taxon>
    </lineage>
</organism>
<sequence length="82" mass="9407">MTLTLTQKIGKWNCYTNIVVYKLRIIAEKDDGTQNLSHEIKTSDTNSAIFNLHVLLQLNLFLNHDTLLNSKRIQLGFKGAYI</sequence>
<proteinExistence type="predicted"/>